<evidence type="ECO:0000256" key="8">
    <source>
        <dbReference type="HAMAP-Rule" id="MF_00265"/>
    </source>
</evidence>
<evidence type="ECO:0000313" key="10">
    <source>
        <dbReference type="EMBL" id="TPG55006.1"/>
    </source>
</evidence>
<dbReference type="Pfam" id="PF01850">
    <property type="entry name" value="PIN"/>
    <property type="match status" value="1"/>
</dbReference>
<dbReference type="Proteomes" id="UP000319931">
    <property type="component" value="Unassembled WGS sequence"/>
</dbReference>
<dbReference type="HAMAP" id="MF_00265">
    <property type="entry name" value="VapC_Nob1"/>
    <property type="match status" value="1"/>
</dbReference>
<keyword evidence="11" id="KW-1185">Reference proteome</keyword>
<name>A0A502G165_9SPHN</name>
<dbReference type="GO" id="GO:0004540">
    <property type="term" value="F:RNA nuclease activity"/>
    <property type="evidence" value="ECO:0007669"/>
    <property type="project" value="InterPro"/>
</dbReference>
<dbReference type="SUPFAM" id="SSF88723">
    <property type="entry name" value="PIN domain-like"/>
    <property type="match status" value="1"/>
</dbReference>
<keyword evidence="5 8" id="KW-0378">Hydrolase</keyword>
<dbReference type="InterPro" id="IPR050556">
    <property type="entry name" value="Type_II_TA_system_RNase"/>
</dbReference>
<evidence type="ECO:0000259" key="9">
    <source>
        <dbReference type="Pfam" id="PF01850"/>
    </source>
</evidence>
<evidence type="ECO:0000256" key="1">
    <source>
        <dbReference type="ARBA" id="ARBA00001946"/>
    </source>
</evidence>
<sequence length="131" mass="14079">MIIDTSALIAILRSEIEARTFLEAMRDAPTVRLSAGSWLELTAVTTRAAEGDEIAKAADALIEDFGVVIEAVTREIGAIARTGYRTYGRGTQHPANLNFGDCFAYALAKATGEPLLFKGEDFARTDVVAAR</sequence>
<evidence type="ECO:0000256" key="3">
    <source>
        <dbReference type="ARBA" id="ARBA00022722"/>
    </source>
</evidence>
<dbReference type="RefSeq" id="WP_140850142.1">
    <property type="nucleotide sequence ID" value="NZ_RCZC01000002.1"/>
</dbReference>
<dbReference type="AlphaFoldDB" id="A0A502G165"/>
<organism evidence="10 11">
    <name type="scientific">Sphingomonas glacialis</name>
    <dbReference type="NCBI Taxonomy" id="658225"/>
    <lineage>
        <taxon>Bacteria</taxon>
        <taxon>Pseudomonadati</taxon>
        <taxon>Pseudomonadota</taxon>
        <taxon>Alphaproteobacteria</taxon>
        <taxon>Sphingomonadales</taxon>
        <taxon>Sphingomonadaceae</taxon>
        <taxon>Sphingomonas</taxon>
    </lineage>
</organism>
<evidence type="ECO:0000256" key="7">
    <source>
        <dbReference type="ARBA" id="ARBA00038093"/>
    </source>
</evidence>
<proteinExistence type="inferred from homology"/>
<dbReference type="EMBL" id="RCZC01000002">
    <property type="protein sequence ID" value="TPG55006.1"/>
    <property type="molecule type" value="Genomic_DNA"/>
</dbReference>
<accession>A0A502G165</accession>
<dbReference type="InterPro" id="IPR022907">
    <property type="entry name" value="VapC_family"/>
</dbReference>
<dbReference type="EC" id="3.1.-.-" evidence="8"/>
<comment type="similarity">
    <text evidence="7 8">Belongs to the PINc/VapC protein family.</text>
</comment>
<dbReference type="CDD" id="cd09871">
    <property type="entry name" value="PIN_MtVapC28-VapC30-like"/>
    <property type="match status" value="1"/>
</dbReference>
<comment type="caution">
    <text evidence="10">The sequence shown here is derived from an EMBL/GenBank/DDBJ whole genome shotgun (WGS) entry which is preliminary data.</text>
</comment>
<dbReference type="InterPro" id="IPR029060">
    <property type="entry name" value="PIN-like_dom_sf"/>
</dbReference>
<dbReference type="GO" id="GO:0016787">
    <property type="term" value="F:hydrolase activity"/>
    <property type="evidence" value="ECO:0007669"/>
    <property type="project" value="UniProtKB-KW"/>
</dbReference>
<evidence type="ECO:0000256" key="4">
    <source>
        <dbReference type="ARBA" id="ARBA00022723"/>
    </source>
</evidence>
<comment type="cofactor">
    <cofactor evidence="1 8">
        <name>Mg(2+)</name>
        <dbReference type="ChEBI" id="CHEBI:18420"/>
    </cofactor>
</comment>
<feature type="domain" description="PIN" evidence="9">
    <location>
        <begin position="1"/>
        <end position="126"/>
    </location>
</feature>
<dbReference type="GO" id="GO:0000287">
    <property type="term" value="F:magnesium ion binding"/>
    <property type="evidence" value="ECO:0007669"/>
    <property type="project" value="UniProtKB-UniRule"/>
</dbReference>
<evidence type="ECO:0000256" key="6">
    <source>
        <dbReference type="ARBA" id="ARBA00022842"/>
    </source>
</evidence>
<feature type="binding site" evidence="8">
    <location>
        <position position="4"/>
    </location>
    <ligand>
        <name>Mg(2+)</name>
        <dbReference type="ChEBI" id="CHEBI:18420"/>
    </ligand>
</feature>
<comment type="function">
    <text evidence="8">Toxic component of a toxin-antitoxin (TA) system. An RNase.</text>
</comment>
<dbReference type="OrthoDB" id="32625at2"/>
<gene>
    <name evidence="8" type="primary">vapC</name>
    <name evidence="10" type="ORF">EAH76_10500</name>
</gene>
<reference evidence="10 11" key="1">
    <citation type="journal article" date="2019" name="Environ. Microbiol.">
        <title>Species interactions and distinct microbial communities in high Arctic permafrost affected cryosols are associated with the CH4 and CO2 gas fluxes.</title>
        <authorList>
            <person name="Altshuler I."/>
            <person name="Hamel J."/>
            <person name="Turney S."/>
            <person name="Magnuson E."/>
            <person name="Levesque R."/>
            <person name="Greer C."/>
            <person name="Whyte L.G."/>
        </authorList>
    </citation>
    <scope>NUCLEOTIDE SEQUENCE [LARGE SCALE GENOMIC DNA]</scope>
    <source>
        <strain evidence="10 11">E6.1</strain>
    </source>
</reference>
<dbReference type="GO" id="GO:0090729">
    <property type="term" value="F:toxin activity"/>
    <property type="evidence" value="ECO:0007669"/>
    <property type="project" value="UniProtKB-KW"/>
</dbReference>
<protein>
    <recommendedName>
        <fullName evidence="8">Ribonuclease VapC</fullName>
        <shortName evidence="8">RNase VapC</shortName>
        <ecNumber evidence="8">3.1.-.-</ecNumber>
    </recommendedName>
    <alternativeName>
        <fullName evidence="8">Toxin VapC</fullName>
    </alternativeName>
</protein>
<keyword evidence="2 8" id="KW-1277">Toxin-antitoxin system</keyword>
<keyword evidence="8" id="KW-0800">Toxin</keyword>
<evidence type="ECO:0000313" key="11">
    <source>
        <dbReference type="Proteomes" id="UP000319931"/>
    </source>
</evidence>
<keyword evidence="6 8" id="KW-0460">Magnesium</keyword>
<keyword evidence="4 8" id="KW-0479">Metal-binding</keyword>
<dbReference type="PANTHER" id="PTHR33653:SF1">
    <property type="entry name" value="RIBONUCLEASE VAPC2"/>
    <property type="match status" value="1"/>
</dbReference>
<dbReference type="PANTHER" id="PTHR33653">
    <property type="entry name" value="RIBONUCLEASE VAPC2"/>
    <property type="match status" value="1"/>
</dbReference>
<keyword evidence="3 8" id="KW-0540">Nuclease</keyword>
<feature type="binding site" evidence="8">
    <location>
        <position position="101"/>
    </location>
    <ligand>
        <name>Mg(2+)</name>
        <dbReference type="ChEBI" id="CHEBI:18420"/>
    </ligand>
</feature>
<dbReference type="Gene3D" id="3.40.50.1010">
    <property type="entry name" value="5'-nuclease"/>
    <property type="match status" value="1"/>
</dbReference>
<dbReference type="InterPro" id="IPR002716">
    <property type="entry name" value="PIN_dom"/>
</dbReference>
<evidence type="ECO:0000256" key="2">
    <source>
        <dbReference type="ARBA" id="ARBA00022649"/>
    </source>
</evidence>
<evidence type="ECO:0000256" key="5">
    <source>
        <dbReference type="ARBA" id="ARBA00022801"/>
    </source>
</evidence>